<dbReference type="Proteomes" id="UP000274850">
    <property type="component" value="Segment"/>
</dbReference>
<protein>
    <submittedName>
        <fullName evidence="1">Uncharacterized protein</fullName>
    </submittedName>
</protein>
<sequence>MQPEPILPRSEPISPRSEVMVPILLEMEIKDILRISLVLPELFDENTWSLLCRNTLATSWDHYSFLPLSQRRKFVEIARRKCLLPAICPFSQVRWAIFNKRADILERVAKEHFSETSTVYRSSLEEYRVYFNRPMYNFVQQCLYGKAYFRDRLILIAECDVSNPRSFSSYTWQERFTMMRQEEGLEITPFEYLSTYDELHMHILYGEQDDDITLDGDNIELWLSLYSKSQKKAIISHMIDFAEKDNLPLMLHKILCNLYSGNHLDLAVRYEKKFNIHLTGDQVLSNLATYYFNTGDDRGLYRSLCLLDEQGKINKRVRRDNYILYLGLIEVDLLLAKYGIIKY</sequence>
<reference evidence="1" key="1">
    <citation type="submission" date="2017-08" db="EMBL/GenBank/DDBJ databases">
        <authorList>
            <person name="de Groot N.N."/>
        </authorList>
    </citation>
    <scope>NUCLEOTIDE SEQUENCE</scope>
</reference>
<dbReference type="EMBL" id="LT907979">
    <property type="protein sequence ID" value="SOB74218.1"/>
    <property type="molecule type" value="Genomic_DNA"/>
</dbReference>
<evidence type="ECO:0000313" key="1">
    <source>
        <dbReference type="EMBL" id="SOB74218.1"/>
    </source>
</evidence>
<proteinExistence type="predicted"/>
<evidence type="ECO:0000313" key="2">
    <source>
        <dbReference type="Proteomes" id="UP000274850"/>
    </source>
</evidence>
<gene>
    <name evidence="1" type="ORF">BQ9231_00335</name>
</gene>
<organism evidence="1">
    <name type="scientific">Cedratvirus lausannensis</name>
    <dbReference type="NCBI Taxonomy" id="2023205"/>
    <lineage>
        <taxon>Viruses</taxon>
        <taxon>Pithoviruses</taxon>
        <taxon>Orthocedratvirinae</taxon>
        <taxon>Alphacedratvirus</taxon>
        <taxon>Alphacedratvirus francolausannense</taxon>
    </lineage>
</organism>
<name>A0A285PX24_9VIRU</name>
<accession>A0A285PX24</accession>
<keyword evidence="2" id="KW-1185">Reference proteome</keyword>